<name>A0A9P6VUQ5_RHOMI</name>
<dbReference type="Proteomes" id="UP000777482">
    <property type="component" value="Unassembled WGS sequence"/>
</dbReference>
<feature type="region of interest" description="Disordered" evidence="1">
    <location>
        <begin position="162"/>
        <end position="261"/>
    </location>
</feature>
<comment type="caution">
    <text evidence="2">The sequence shown here is derived from an EMBL/GenBank/DDBJ whole genome shotgun (WGS) entry which is preliminary data.</text>
</comment>
<feature type="compositionally biased region" description="Polar residues" evidence="1">
    <location>
        <begin position="234"/>
        <end position="247"/>
    </location>
</feature>
<feature type="compositionally biased region" description="Polar residues" evidence="1">
    <location>
        <begin position="631"/>
        <end position="641"/>
    </location>
</feature>
<dbReference type="OrthoDB" id="2529160at2759"/>
<feature type="compositionally biased region" description="Low complexity" evidence="1">
    <location>
        <begin position="307"/>
        <end position="320"/>
    </location>
</feature>
<accession>A0A9P6VUQ5</accession>
<evidence type="ECO:0000256" key="1">
    <source>
        <dbReference type="SAM" id="MobiDB-lite"/>
    </source>
</evidence>
<sequence length="859" mass="91925">MRDSSAAALAVVSTPPVSTIVDDGSGRRGHRRANTDEDLRGPELNQAPTTVNAPAPVHMRSSLSRQGAAPERSADVESEWRQSSSSESNPKVTIYLDARDESASEVSIEDSDKRDSATAVEMDSPQPSRRYTEMYRSRSVDHTNIVGGAQDEVAGVTSLHPALGSIRMPSRRHSSAPSPHEVRGNGPSRRSAPVGLKPLVLTPARTLSTPLTTSSSKSRRLSTPSAPSACRRYSTPTAPRSDWSQKTLPKPFDDHSNPLPGMRRRSIGYNGEGHGEHSINLYVVRRSGSTSSGSTVLSSDFSRRGSADTCDTDISTSSSSPEKLPYLDRNRLPSLQTRFDPQRGLSLDVVLENEDDSFEPVRVHEEEEQAPPIARYREFWGEEAARNESAFQDVCLALDELAPAFPSSSLLSSRSRSSSASPLSRSGSTTSEDSGSPRTAAARRGKPIVIQPSNGRSTPSVRARRSRRISRDRLAQVSKGESDLPALPTTTHETANKPATGAPREMLANTRPVSSAEVTKAIQNRSLCPLIWPPPNETKRLSLAPPLAYDSDADSDSLETSDAESDEKVSFRRRLAFVPRPPRTRDQIETESGDFLDFLLNELPVAPASATVRLDAKSANSSAPQAPIVVSSPQSTPQPAGSATALKSKGLASRLLSSFGSANQSKASETAPKSLKKRPSSFMGRSKSATAPAPATPTRTRPVISGPLELEATESLRSTSSRESFNSVSTISLSQAQRSRAASVVGRVPLSPTAVAAAIREPMDHDSVSEELLTLYTQIAPSSPSKLNVKTPSSARSSPSGSAKQLPAPPLLLSPLWSLPVTDLPRTPLAWAERSLHRSPSMSSVATNGTTAALIDSYA</sequence>
<evidence type="ECO:0000313" key="3">
    <source>
        <dbReference type="Proteomes" id="UP000777482"/>
    </source>
</evidence>
<dbReference type="EMBL" id="PUHQ01000151">
    <property type="protein sequence ID" value="KAG0654381.1"/>
    <property type="molecule type" value="Genomic_DNA"/>
</dbReference>
<feature type="compositionally biased region" description="Low complexity" evidence="1">
    <location>
        <begin position="689"/>
        <end position="707"/>
    </location>
</feature>
<feature type="compositionally biased region" description="Acidic residues" evidence="1">
    <location>
        <begin position="551"/>
        <end position="565"/>
    </location>
</feature>
<feature type="region of interest" description="Disordered" evidence="1">
    <location>
        <begin position="622"/>
        <end position="646"/>
    </location>
</feature>
<feature type="region of interest" description="Disordered" evidence="1">
    <location>
        <begin position="659"/>
        <end position="707"/>
    </location>
</feature>
<dbReference type="AlphaFoldDB" id="A0A9P6VUQ5"/>
<evidence type="ECO:0000313" key="2">
    <source>
        <dbReference type="EMBL" id="KAG0654381.1"/>
    </source>
</evidence>
<feature type="compositionally biased region" description="Low complexity" evidence="1">
    <location>
        <begin position="290"/>
        <end position="299"/>
    </location>
</feature>
<feature type="compositionally biased region" description="Polar residues" evidence="1">
    <location>
        <begin position="659"/>
        <end position="668"/>
    </location>
</feature>
<feature type="compositionally biased region" description="Low complexity" evidence="1">
    <location>
        <begin position="407"/>
        <end position="428"/>
    </location>
</feature>
<feature type="region of interest" description="Disordered" evidence="1">
    <location>
        <begin position="1"/>
        <end position="134"/>
    </location>
</feature>
<feature type="region of interest" description="Disordered" evidence="1">
    <location>
        <begin position="290"/>
        <end position="327"/>
    </location>
</feature>
<keyword evidence="3" id="KW-1185">Reference proteome</keyword>
<gene>
    <name evidence="2" type="ORF">C6P46_001766</name>
</gene>
<proteinExistence type="predicted"/>
<feature type="compositionally biased region" description="Low complexity" evidence="1">
    <location>
        <begin position="201"/>
        <end position="225"/>
    </location>
</feature>
<evidence type="ECO:0008006" key="4">
    <source>
        <dbReference type="Google" id="ProtNLM"/>
    </source>
</evidence>
<feature type="compositionally biased region" description="Low complexity" evidence="1">
    <location>
        <begin position="792"/>
        <end position="803"/>
    </location>
</feature>
<reference evidence="2 3" key="1">
    <citation type="submission" date="2020-11" db="EMBL/GenBank/DDBJ databases">
        <title>Kefir isolates.</title>
        <authorList>
            <person name="Marcisauskas S."/>
            <person name="Kim Y."/>
            <person name="Blasche S."/>
        </authorList>
    </citation>
    <scope>NUCLEOTIDE SEQUENCE [LARGE SCALE GENOMIC DNA]</scope>
    <source>
        <strain evidence="2 3">KR</strain>
    </source>
</reference>
<feature type="region of interest" description="Disordered" evidence="1">
    <location>
        <begin position="783"/>
        <end position="806"/>
    </location>
</feature>
<organism evidence="2 3">
    <name type="scientific">Rhodotorula mucilaginosa</name>
    <name type="common">Yeast</name>
    <name type="synonym">Rhodotorula rubra</name>
    <dbReference type="NCBI Taxonomy" id="5537"/>
    <lineage>
        <taxon>Eukaryota</taxon>
        <taxon>Fungi</taxon>
        <taxon>Dikarya</taxon>
        <taxon>Basidiomycota</taxon>
        <taxon>Pucciniomycotina</taxon>
        <taxon>Microbotryomycetes</taxon>
        <taxon>Sporidiobolales</taxon>
        <taxon>Sporidiobolaceae</taxon>
        <taxon>Rhodotorula</taxon>
    </lineage>
</organism>
<protein>
    <recommendedName>
        <fullName evidence="4">Proteophosphoglycan ppg4</fullName>
    </recommendedName>
</protein>
<feature type="region of interest" description="Disordered" evidence="1">
    <location>
        <begin position="407"/>
        <end position="517"/>
    </location>
</feature>
<feature type="region of interest" description="Disordered" evidence="1">
    <location>
        <begin position="547"/>
        <end position="569"/>
    </location>
</feature>